<dbReference type="AlphaFoldDB" id="A0AAU7LM62"/>
<organism evidence="2">
    <name type="scientific">Polaromonas hydrogenivorans</name>
    <dbReference type="NCBI Taxonomy" id="335476"/>
    <lineage>
        <taxon>Bacteria</taxon>
        <taxon>Pseudomonadati</taxon>
        <taxon>Pseudomonadota</taxon>
        <taxon>Betaproteobacteria</taxon>
        <taxon>Burkholderiales</taxon>
        <taxon>Comamonadaceae</taxon>
        <taxon>Polaromonas</taxon>
    </lineage>
</organism>
<evidence type="ECO:0008006" key="3">
    <source>
        <dbReference type="Google" id="ProtNLM"/>
    </source>
</evidence>
<sequence length="81" mass="9042">MNELSSLGALGLELPSPAYLMGSILFGIIGYVAFRRGRKAERPELTWAGVALMAYPYAISQTWLLWVVGAVLCCWLYSKWN</sequence>
<keyword evidence="1" id="KW-0472">Membrane</keyword>
<keyword evidence="1" id="KW-1133">Transmembrane helix</keyword>
<dbReference type="RefSeq" id="WP_349276770.1">
    <property type="nucleotide sequence ID" value="NZ_CBCSCU010000011.1"/>
</dbReference>
<feature type="transmembrane region" description="Helical" evidence="1">
    <location>
        <begin position="16"/>
        <end position="34"/>
    </location>
</feature>
<evidence type="ECO:0000313" key="2">
    <source>
        <dbReference type="EMBL" id="XBP68700.1"/>
    </source>
</evidence>
<gene>
    <name evidence="2" type="ORF">ABLV49_12345</name>
</gene>
<reference evidence="2" key="1">
    <citation type="submission" date="2024-05" db="EMBL/GenBank/DDBJ databases">
        <authorList>
            <person name="Bunk B."/>
            <person name="Swiderski J."/>
            <person name="Sproer C."/>
            <person name="Thiel V."/>
        </authorList>
    </citation>
    <scope>NUCLEOTIDE SEQUENCE</scope>
    <source>
        <strain evidence="2">DSM 17735</strain>
    </source>
</reference>
<feature type="transmembrane region" description="Helical" evidence="1">
    <location>
        <begin position="55"/>
        <end position="78"/>
    </location>
</feature>
<protein>
    <recommendedName>
        <fullName evidence="3">Amino acid transport protein</fullName>
    </recommendedName>
</protein>
<keyword evidence="1" id="KW-0812">Transmembrane</keyword>
<proteinExistence type="predicted"/>
<name>A0AAU7LM62_9BURK</name>
<dbReference type="EMBL" id="CP157675">
    <property type="protein sequence ID" value="XBP68700.1"/>
    <property type="molecule type" value="Genomic_DNA"/>
</dbReference>
<accession>A0AAU7LM62</accession>
<evidence type="ECO:0000256" key="1">
    <source>
        <dbReference type="SAM" id="Phobius"/>
    </source>
</evidence>